<dbReference type="Gene3D" id="3.40.50.2000">
    <property type="entry name" value="Glycogen Phosphorylase B"/>
    <property type="match status" value="2"/>
</dbReference>
<name>A0AA37XA14_9MICO</name>
<keyword evidence="8 10" id="KW-0131">Cell cycle</keyword>
<keyword evidence="7 10" id="KW-0472">Membrane</keyword>
<accession>A0AA37XA14</accession>
<dbReference type="PANTHER" id="PTHR21015:SF22">
    <property type="entry name" value="GLYCOSYLTRANSFERASE"/>
    <property type="match status" value="1"/>
</dbReference>
<keyword evidence="4 10" id="KW-0808">Transferase</keyword>
<keyword evidence="2 10" id="KW-0132">Cell division</keyword>
<dbReference type="PANTHER" id="PTHR21015">
    <property type="entry name" value="UDP-N-ACETYLGLUCOSAMINE--N-ACETYLMURAMYL-(PENTAPEPTIDE) PYROPHOSPHORYL-UNDECAPRENOL N-ACETYLGLUCOSAMINE TRANSFERASE 1"/>
    <property type="match status" value="1"/>
</dbReference>
<protein>
    <recommendedName>
        <fullName evidence="10">UDP-N-acetylglucosamine--N-acetylmuramyl-(pentapeptide) pyrophosphoryl-undecaprenol N-acetylglucosamine transferase</fullName>
        <ecNumber evidence="10">2.4.1.227</ecNumber>
    </recommendedName>
    <alternativeName>
        <fullName evidence="10">Undecaprenyl-PP-MurNAc-pentapeptide-UDPGlcNAc GlcNAc transferase</fullName>
    </alternativeName>
</protein>
<evidence type="ECO:0000256" key="6">
    <source>
        <dbReference type="ARBA" id="ARBA00022984"/>
    </source>
</evidence>
<evidence type="ECO:0000256" key="4">
    <source>
        <dbReference type="ARBA" id="ARBA00022679"/>
    </source>
</evidence>
<feature type="binding site" evidence="10">
    <location>
        <position position="196"/>
    </location>
    <ligand>
        <name>UDP-N-acetyl-alpha-D-glucosamine</name>
        <dbReference type="ChEBI" id="CHEBI:57705"/>
    </ligand>
</feature>
<feature type="binding site" evidence="10">
    <location>
        <position position="162"/>
    </location>
    <ligand>
        <name>UDP-N-acetyl-alpha-D-glucosamine</name>
        <dbReference type="ChEBI" id="CHEBI:57705"/>
    </ligand>
</feature>
<feature type="binding site" evidence="10">
    <location>
        <position position="125"/>
    </location>
    <ligand>
        <name>UDP-N-acetyl-alpha-D-glucosamine</name>
        <dbReference type="ChEBI" id="CHEBI:57705"/>
    </ligand>
</feature>
<keyword evidence="1 10" id="KW-1003">Cell membrane</keyword>
<keyword evidence="14" id="KW-1185">Reference proteome</keyword>
<evidence type="ECO:0000256" key="5">
    <source>
        <dbReference type="ARBA" id="ARBA00022960"/>
    </source>
</evidence>
<organism evidence="13 14">
    <name type="scientific">Arenivirga flava</name>
    <dbReference type="NCBI Taxonomy" id="1930060"/>
    <lineage>
        <taxon>Bacteria</taxon>
        <taxon>Bacillati</taxon>
        <taxon>Actinomycetota</taxon>
        <taxon>Actinomycetes</taxon>
        <taxon>Micrococcales</taxon>
        <taxon>Microbacteriaceae</taxon>
        <taxon>Arenivirga</taxon>
    </lineage>
</organism>
<dbReference type="Proteomes" id="UP001157160">
    <property type="component" value="Unassembled WGS sequence"/>
</dbReference>
<dbReference type="GO" id="GO:0050511">
    <property type="term" value="F:undecaprenyldiphospho-muramoylpentapeptide beta-N-acetylglucosaminyltransferase activity"/>
    <property type="evidence" value="ECO:0007669"/>
    <property type="project" value="UniProtKB-UniRule"/>
</dbReference>
<keyword evidence="5 10" id="KW-0133">Cell shape</keyword>
<dbReference type="GO" id="GO:0051301">
    <property type="term" value="P:cell division"/>
    <property type="evidence" value="ECO:0007669"/>
    <property type="project" value="UniProtKB-KW"/>
</dbReference>
<comment type="similarity">
    <text evidence="10">Belongs to the glycosyltransferase 28 family. MurG subfamily.</text>
</comment>
<dbReference type="InterPro" id="IPR004276">
    <property type="entry name" value="GlycoTrans_28_N"/>
</dbReference>
<dbReference type="EMBL" id="BSUL01000001">
    <property type="protein sequence ID" value="GMA27313.1"/>
    <property type="molecule type" value="Genomic_DNA"/>
</dbReference>
<feature type="domain" description="Glycosyl transferase family 28 C-terminal" evidence="12">
    <location>
        <begin position="189"/>
        <end position="346"/>
    </location>
</feature>
<keyword evidence="9 10" id="KW-0961">Cell wall biogenesis/degradation</keyword>
<dbReference type="EC" id="2.4.1.227" evidence="10"/>
<evidence type="ECO:0000256" key="8">
    <source>
        <dbReference type="ARBA" id="ARBA00023306"/>
    </source>
</evidence>
<reference evidence="13 14" key="1">
    <citation type="journal article" date="2014" name="Int. J. Syst. Evol. Microbiol.">
        <title>Complete genome sequence of Corynebacterium casei LMG S-19264T (=DSM 44701T), isolated from a smear-ripened cheese.</title>
        <authorList>
            <consortium name="US DOE Joint Genome Institute (JGI-PGF)"/>
            <person name="Walter F."/>
            <person name="Albersmeier A."/>
            <person name="Kalinowski J."/>
            <person name="Ruckert C."/>
        </authorList>
    </citation>
    <scope>NUCLEOTIDE SEQUENCE [LARGE SCALE GENOMIC DNA]</scope>
    <source>
        <strain evidence="13 14">NBRC 112289</strain>
    </source>
</reference>
<evidence type="ECO:0000256" key="10">
    <source>
        <dbReference type="HAMAP-Rule" id="MF_00033"/>
    </source>
</evidence>
<dbReference type="GO" id="GO:0005975">
    <property type="term" value="P:carbohydrate metabolic process"/>
    <property type="evidence" value="ECO:0007669"/>
    <property type="project" value="InterPro"/>
</dbReference>
<evidence type="ECO:0000256" key="7">
    <source>
        <dbReference type="ARBA" id="ARBA00023136"/>
    </source>
</evidence>
<dbReference type="Pfam" id="PF03033">
    <property type="entry name" value="Glyco_transf_28"/>
    <property type="match status" value="1"/>
</dbReference>
<comment type="subcellular location">
    <subcellularLocation>
        <location evidence="10">Cell membrane</location>
        <topology evidence="10">Peripheral membrane protein</topology>
        <orientation evidence="10">Cytoplasmic side</orientation>
    </subcellularLocation>
</comment>
<dbReference type="GO" id="GO:0009252">
    <property type="term" value="P:peptidoglycan biosynthetic process"/>
    <property type="evidence" value="ECO:0007669"/>
    <property type="project" value="UniProtKB-UniRule"/>
</dbReference>
<evidence type="ECO:0000256" key="2">
    <source>
        <dbReference type="ARBA" id="ARBA00022618"/>
    </source>
</evidence>
<keyword evidence="3 10" id="KW-0328">Glycosyltransferase</keyword>
<dbReference type="Pfam" id="PF04101">
    <property type="entry name" value="Glyco_tran_28_C"/>
    <property type="match status" value="1"/>
</dbReference>
<dbReference type="GO" id="GO:0005886">
    <property type="term" value="C:plasma membrane"/>
    <property type="evidence" value="ECO:0007669"/>
    <property type="project" value="UniProtKB-SubCell"/>
</dbReference>
<proteinExistence type="inferred from homology"/>
<comment type="caution">
    <text evidence="13">The sequence shown here is derived from an EMBL/GenBank/DDBJ whole genome shotgun (WGS) entry which is preliminary data.</text>
</comment>
<feature type="binding site" evidence="10">
    <location>
        <position position="288"/>
    </location>
    <ligand>
        <name>UDP-N-acetyl-alpha-D-glucosamine</name>
        <dbReference type="ChEBI" id="CHEBI:57705"/>
    </ligand>
</feature>
<evidence type="ECO:0000259" key="11">
    <source>
        <dbReference type="Pfam" id="PF03033"/>
    </source>
</evidence>
<dbReference type="InterPro" id="IPR007235">
    <property type="entry name" value="Glyco_trans_28_C"/>
</dbReference>
<dbReference type="HAMAP" id="MF_00033">
    <property type="entry name" value="MurG"/>
    <property type="match status" value="1"/>
</dbReference>
<keyword evidence="6 10" id="KW-0573">Peptidoglycan synthesis</keyword>
<dbReference type="InterPro" id="IPR006009">
    <property type="entry name" value="GlcNAc_MurG"/>
</dbReference>
<dbReference type="RefSeq" id="WP_284229819.1">
    <property type="nucleotide sequence ID" value="NZ_BSUL01000001.1"/>
</dbReference>
<dbReference type="SUPFAM" id="SSF53756">
    <property type="entry name" value="UDP-Glycosyltransferase/glycogen phosphorylase"/>
    <property type="match status" value="1"/>
</dbReference>
<evidence type="ECO:0000256" key="9">
    <source>
        <dbReference type="ARBA" id="ARBA00023316"/>
    </source>
</evidence>
<dbReference type="GO" id="GO:0008360">
    <property type="term" value="P:regulation of cell shape"/>
    <property type="evidence" value="ECO:0007669"/>
    <property type="project" value="UniProtKB-KW"/>
</dbReference>
<dbReference type="GO" id="GO:0071555">
    <property type="term" value="P:cell wall organization"/>
    <property type="evidence" value="ECO:0007669"/>
    <property type="project" value="UniProtKB-KW"/>
</dbReference>
<evidence type="ECO:0000256" key="3">
    <source>
        <dbReference type="ARBA" id="ARBA00022676"/>
    </source>
</evidence>
<feature type="domain" description="Glycosyltransferase family 28 N-terminal" evidence="11">
    <location>
        <begin position="5"/>
        <end position="142"/>
    </location>
</feature>
<comment type="caution">
    <text evidence="10">Lacks conserved residue(s) required for the propagation of feature annotation.</text>
</comment>
<comment type="function">
    <text evidence="10">Cell wall formation. Catalyzes the transfer of a GlcNAc subunit on undecaprenyl-pyrophosphoryl-MurNAc-pentapeptide (lipid intermediate I) to form undecaprenyl-pyrophosphoryl-MurNAc-(pentapeptide)GlcNAc (lipid intermediate II).</text>
</comment>
<dbReference type="CDD" id="cd03785">
    <property type="entry name" value="GT28_MurG"/>
    <property type="match status" value="1"/>
</dbReference>
<comment type="pathway">
    <text evidence="10">Cell wall biogenesis; peptidoglycan biosynthesis.</text>
</comment>
<evidence type="ECO:0000256" key="1">
    <source>
        <dbReference type="ARBA" id="ARBA00022475"/>
    </source>
</evidence>
<dbReference type="AlphaFoldDB" id="A0AA37XA14"/>
<evidence type="ECO:0000313" key="13">
    <source>
        <dbReference type="EMBL" id="GMA27313.1"/>
    </source>
</evidence>
<sequence length="364" mass="38471">MTTYLLAGGGTAGHVNPLLAVADRIRAREPESTVLVLGTAEGLESRLVPLRGYELLTVERLPFPRRPNGAALRFPTRLARSRARVVRLIRDRGVDLVIGFGGYAAAPAYLAARRAGIPFALHEANAMPGIANRLGARLTRQVGVAFQGTVLPNARFVGMPLRREIELLDVDAARAEARRELGLDPDRRTLLVTGGSLGARRINHAVHGTAAELVASGAQVLHIQGRMTELADPGVPGYTLLEYCDRMDLALASADLVLSRSGAGTVSEISALGLPAVYVPYPVGNGEQRFNARDAVAAGAARIVEDALVTPEWVRAELLPLLGDDAVLGAMAAAATASGIRDGADRMLDLAQEALRPSAQNGSR</sequence>
<gene>
    <name evidence="10 13" type="primary">murG</name>
    <name evidence="13" type="ORF">GCM10025874_05660</name>
</gene>
<evidence type="ECO:0000313" key="14">
    <source>
        <dbReference type="Proteomes" id="UP001157160"/>
    </source>
</evidence>
<comment type="catalytic activity">
    <reaction evidence="10">
        <text>di-trans,octa-cis-undecaprenyl diphospho-N-acetyl-alpha-D-muramoyl-L-alanyl-D-glutamyl-meso-2,6-diaminopimeloyl-D-alanyl-D-alanine + UDP-N-acetyl-alpha-D-glucosamine = di-trans,octa-cis-undecaprenyl diphospho-[N-acetyl-alpha-D-glucosaminyl-(1-&gt;4)]-N-acetyl-alpha-D-muramoyl-L-alanyl-D-glutamyl-meso-2,6-diaminopimeloyl-D-alanyl-D-alanine + UDP + H(+)</text>
        <dbReference type="Rhea" id="RHEA:31227"/>
        <dbReference type="ChEBI" id="CHEBI:15378"/>
        <dbReference type="ChEBI" id="CHEBI:57705"/>
        <dbReference type="ChEBI" id="CHEBI:58223"/>
        <dbReference type="ChEBI" id="CHEBI:61387"/>
        <dbReference type="ChEBI" id="CHEBI:61388"/>
        <dbReference type="EC" id="2.4.1.227"/>
    </reaction>
</comment>
<feature type="binding site" evidence="10">
    <location>
        <begin position="11"/>
        <end position="13"/>
    </location>
    <ligand>
        <name>UDP-N-acetyl-alpha-D-glucosamine</name>
        <dbReference type="ChEBI" id="CHEBI:57705"/>
    </ligand>
</feature>
<evidence type="ECO:0000259" key="12">
    <source>
        <dbReference type="Pfam" id="PF04101"/>
    </source>
</evidence>